<feature type="transmembrane region" description="Helical" evidence="11">
    <location>
        <begin position="900"/>
        <end position="925"/>
    </location>
</feature>
<evidence type="ECO:0000313" key="17">
    <source>
        <dbReference type="EMBL" id="KHD96960.1"/>
    </source>
</evidence>
<dbReference type="InterPro" id="IPR050616">
    <property type="entry name" value="CPA3_Na-H_Antiporter_A"/>
</dbReference>
<accession>A0A0A6VPJ2</accession>
<evidence type="ECO:0000256" key="2">
    <source>
        <dbReference type="ARBA" id="ARBA00022448"/>
    </source>
</evidence>
<dbReference type="InterPro" id="IPR025383">
    <property type="entry name" value="MrpA_C/MbhD"/>
</dbReference>
<keyword evidence="3" id="KW-0050">Antiport</keyword>
<comment type="caution">
    <text evidence="17">The sequence shown here is derived from an EMBL/GenBank/DDBJ whole genome shotgun (WGS) entry which is preliminary data.</text>
</comment>
<evidence type="ECO:0000256" key="9">
    <source>
        <dbReference type="RuleBase" id="RU000320"/>
    </source>
</evidence>
<keyword evidence="8 11" id="KW-0472">Membrane</keyword>
<feature type="transmembrane region" description="Helical" evidence="11">
    <location>
        <begin position="575"/>
        <end position="595"/>
    </location>
</feature>
<feature type="transmembrane region" description="Helical" evidence="11">
    <location>
        <begin position="407"/>
        <end position="427"/>
    </location>
</feature>
<feature type="transmembrane region" description="Helical" evidence="11">
    <location>
        <begin position="103"/>
        <end position="124"/>
    </location>
</feature>
<feature type="compositionally biased region" description="Basic residues" evidence="10">
    <location>
        <begin position="985"/>
        <end position="1003"/>
    </location>
</feature>
<feature type="transmembrane region" description="Helical" evidence="11">
    <location>
        <begin position="298"/>
        <end position="315"/>
    </location>
</feature>
<keyword evidence="7" id="KW-0406">Ion transport</keyword>
<evidence type="ECO:0000256" key="3">
    <source>
        <dbReference type="ARBA" id="ARBA00022449"/>
    </source>
</evidence>
<feature type="domain" description="Na+/H+ antiporter MnhB subunit-related protein" evidence="14">
    <location>
        <begin position="841"/>
        <end position="964"/>
    </location>
</feature>
<dbReference type="InterPro" id="IPR046806">
    <property type="entry name" value="MrpA_C/MbhE"/>
</dbReference>
<feature type="transmembrane region" description="Helical" evidence="11">
    <location>
        <begin position="699"/>
        <end position="717"/>
    </location>
</feature>
<feature type="transmembrane region" description="Helical" evidence="11">
    <location>
        <begin position="269"/>
        <end position="291"/>
    </location>
</feature>
<dbReference type="GO" id="GO:0006811">
    <property type="term" value="P:monoatomic ion transport"/>
    <property type="evidence" value="ECO:0007669"/>
    <property type="project" value="UniProtKB-KW"/>
</dbReference>
<keyword evidence="5 9" id="KW-0812">Transmembrane</keyword>
<evidence type="ECO:0000259" key="15">
    <source>
        <dbReference type="Pfam" id="PF13244"/>
    </source>
</evidence>
<evidence type="ECO:0000259" key="14">
    <source>
        <dbReference type="Pfam" id="PF04039"/>
    </source>
</evidence>
<feature type="compositionally biased region" description="Low complexity" evidence="10">
    <location>
        <begin position="1005"/>
        <end position="1023"/>
    </location>
</feature>
<dbReference type="Pfam" id="PF13244">
    <property type="entry name" value="MbhD"/>
    <property type="match status" value="1"/>
</dbReference>
<feature type="transmembrane region" description="Helical" evidence="11">
    <location>
        <begin position="610"/>
        <end position="627"/>
    </location>
</feature>
<feature type="transmembrane region" description="Helical" evidence="11">
    <location>
        <begin position="243"/>
        <end position="263"/>
    </location>
</feature>
<dbReference type="Pfam" id="PF04039">
    <property type="entry name" value="MnhB"/>
    <property type="match status" value="1"/>
</dbReference>
<evidence type="ECO:0000256" key="7">
    <source>
        <dbReference type="ARBA" id="ARBA00023065"/>
    </source>
</evidence>
<feature type="domain" description="NADH:quinone oxidoreductase/Mrp antiporter transmembrane" evidence="12">
    <location>
        <begin position="126"/>
        <end position="401"/>
    </location>
</feature>
<feature type="compositionally biased region" description="Basic and acidic residues" evidence="10">
    <location>
        <begin position="1027"/>
        <end position="1036"/>
    </location>
</feature>
<evidence type="ECO:0000313" key="18">
    <source>
        <dbReference type="Proteomes" id="UP000030466"/>
    </source>
</evidence>
<feature type="transmembrane region" description="Helical" evidence="11">
    <location>
        <begin position="755"/>
        <end position="774"/>
    </location>
</feature>
<dbReference type="EMBL" id="JSUH01000011">
    <property type="protein sequence ID" value="KHD96960.1"/>
    <property type="molecule type" value="Genomic_DNA"/>
</dbReference>
<evidence type="ECO:0000259" key="12">
    <source>
        <dbReference type="Pfam" id="PF00361"/>
    </source>
</evidence>
<keyword evidence="2" id="KW-0813">Transport</keyword>
<feature type="transmembrane region" description="Helical" evidence="11">
    <location>
        <begin position="463"/>
        <end position="483"/>
    </location>
</feature>
<gene>
    <name evidence="17" type="ORF">GY22_12640</name>
</gene>
<proteinExistence type="predicted"/>
<dbReference type="AlphaFoldDB" id="A0A0A6VPJ2"/>
<reference evidence="17 18" key="1">
    <citation type="journal article" date="2003" name="Int. J. Syst. Evol. Microbiol.">
        <title>Kocuria polaris sp. nov., an orange-pigmented psychrophilic bacterium isolated from an Antarctic cyanobacterial mat sample.</title>
        <authorList>
            <person name="Reddy G.S."/>
            <person name="Prakash J.S."/>
            <person name="Prabahar V."/>
            <person name="Matsumoto G.I."/>
            <person name="Stackebrandt E."/>
            <person name="Shivaji S."/>
        </authorList>
    </citation>
    <scope>NUCLEOTIDE SEQUENCE [LARGE SCALE GENOMIC DNA]</scope>
    <source>
        <strain evidence="17 18">CMS 76or</strain>
    </source>
</reference>
<keyword evidence="18" id="KW-1185">Reference proteome</keyword>
<evidence type="ECO:0000256" key="5">
    <source>
        <dbReference type="ARBA" id="ARBA00022692"/>
    </source>
</evidence>
<evidence type="ECO:0000259" key="13">
    <source>
        <dbReference type="Pfam" id="PF00662"/>
    </source>
</evidence>
<dbReference type="PANTHER" id="PTHR43373">
    <property type="entry name" value="NA(+)/H(+) ANTIPORTER SUBUNIT"/>
    <property type="match status" value="1"/>
</dbReference>
<dbReference type="InterPro" id="IPR007182">
    <property type="entry name" value="MnhB"/>
</dbReference>
<name>A0A0A6VPJ2_KOCRO</name>
<feature type="domain" description="MrpA C-terminal/MbhD" evidence="15">
    <location>
        <begin position="619"/>
        <end position="682"/>
    </location>
</feature>
<keyword evidence="4" id="KW-1003">Cell membrane</keyword>
<feature type="domain" description="MrpA C-terminal/MbhE" evidence="16">
    <location>
        <begin position="693"/>
        <end position="772"/>
    </location>
</feature>
<dbReference type="RefSeq" id="WP_035928239.1">
    <property type="nucleotide sequence ID" value="NZ_JSUH01000011.1"/>
</dbReference>
<feature type="transmembrane region" description="Helical" evidence="11">
    <location>
        <begin position="945"/>
        <end position="967"/>
    </location>
</feature>
<feature type="transmembrane region" description="Helical" evidence="11">
    <location>
        <begin position="130"/>
        <end position="149"/>
    </location>
</feature>
<evidence type="ECO:0000256" key="11">
    <source>
        <dbReference type="SAM" id="Phobius"/>
    </source>
</evidence>
<evidence type="ECO:0000256" key="1">
    <source>
        <dbReference type="ARBA" id="ARBA00004651"/>
    </source>
</evidence>
<feature type="transmembrane region" description="Helical" evidence="11">
    <location>
        <begin position="503"/>
        <end position="528"/>
    </location>
</feature>
<feature type="transmembrane region" description="Helical" evidence="11">
    <location>
        <begin position="161"/>
        <end position="185"/>
    </location>
</feature>
<protein>
    <submittedName>
        <fullName evidence="17">Monovalent cation/H+ antiporter subunit A</fullName>
    </submittedName>
</protein>
<dbReference type="NCBIfam" id="NF009284">
    <property type="entry name" value="PRK12644.1"/>
    <property type="match status" value="1"/>
</dbReference>
<feature type="transmembrane region" description="Helical" evidence="11">
    <location>
        <begin position="840"/>
        <end position="862"/>
    </location>
</feature>
<organism evidence="17 18">
    <name type="scientific">Kocuria rosea subsp. polaris</name>
    <dbReference type="NCBI Taxonomy" id="136273"/>
    <lineage>
        <taxon>Bacteria</taxon>
        <taxon>Bacillati</taxon>
        <taxon>Actinomycetota</taxon>
        <taxon>Actinomycetes</taxon>
        <taxon>Micrococcales</taxon>
        <taxon>Micrococcaceae</taxon>
        <taxon>Kocuria</taxon>
    </lineage>
</organism>
<feature type="transmembrane region" description="Helical" evidence="11">
    <location>
        <begin position="75"/>
        <end position="96"/>
    </location>
</feature>
<evidence type="ECO:0000256" key="10">
    <source>
        <dbReference type="SAM" id="MobiDB-lite"/>
    </source>
</evidence>
<feature type="transmembrane region" description="Helical" evidence="11">
    <location>
        <begin position="368"/>
        <end position="387"/>
    </location>
</feature>
<dbReference type="OrthoDB" id="9811798at2"/>
<dbReference type="Pfam" id="PF00361">
    <property type="entry name" value="Proton_antipo_M"/>
    <property type="match status" value="1"/>
</dbReference>
<feature type="domain" description="NADH-Ubiquinone oxidoreductase (complex I) chain 5 N-terminal" evidence="13">
    <location>
        <begin position="62"/>
        <end position="100"/>
    </location>
</feature>
<evidence type="ECO:0000256" key="4">
    <source>
        <dbReference type="ARBA" id="ARBA00022475"/>
    </source>
</evidence>
<evidence type="ECO:0000256" key="6">
    <source>
        <dbReference type="ARBA" id="ARBA00022989"/>
    </source>
</evidence>
<feature type="transmembrane region" description="Helical" evidence="11">
    <location>
        <begin position="634"/>
        <end position="653"/>
    </location>
</feature>
<dbReference type="GO" id="GO:0015297">
    <property type="term" value="F:antiporter activity"/>
    <property type="evidence" value="ECO:0007669"/>
    <property type="project" value="UniProtKB-KW"/>
</dbReference>
<feature type="transmembrane region" description="Helical" evidence="11">
    <location>
        <begin position="659"/>
        <end position="678"/>
    </location>
</feature>
<dbReference type="Pfam" id="PF20501">
    <property type="entry name" value="MbhE"/>
    <property type="match status" value="1"/>
</dbReference>
<dbReference type="PANTHER" id="PTHR43373:SF1">
    <property type="entry name" value="NA(+)_H(+) ANTIPORTER SUBUNIT A"/>
    <property type="match status" value="1"/>
</dbReference>
<sequence length="1036" mass="109738">MTAVLLLHAVVAAVAPLLFARMGRSAFYLLAAVPFAGFLWLLGSGPRVYGPEGGWTEGGEWIPSLRLDLVLRMDALSWTMSLLVLGVGSLVLFYCARYFKSGASGIGGFGAQLLAFAGAMFGLVTADDMLVLFVFWEITTVLSFLLISYSRTRLSARRAALQALVLTTAGGLAMLVGIVMLGQAAGTYRISEVLAAAPELAQRGTVVDVAILLLLVGAVTKSALIPLHFWLPAAMAAPTPVSAYLHAAAMVKAGIYLVARFAPGFAETALWQPTIAVLGLGTMLFGGWAALKQYDLKLILAYGTVSQLGFLMVIVGRGSADTAQAGMAMLLAHGLFKATLFLVVGIIDHRAGTRDIRRLSGLAGRVPVLFAVSLVAAASMAGLPPLAGFVAKEAVLTAFAHDVEGTAGTVVLAGLVVGSVLTFAYSARFVWGGFAHKSAEFSELDAGVGGRAVVSDMHRVEPAFLAAPLVLSVLTVVLGLWPQPVDAMLQPYVDQFPAVEHDFYLALWHGFTPALGLSALIVAGGILLHRFRSQVADLQRALPSLPPGELLYRRVVNVLDLAAVWITGRTQRGSLMFYLSVILITAIVVPLVALIAEETPPLGALRVSDGPGQLIAGVAMVVAALLVPLARKRFLAVLLVSVTGYGLALIFALQGAPDLALTQTLVETILLVAFVLALRSLPAPLWHRNPAGRRLLRGTIAVTFGLFMMALAAFSISSRTADPISLELPRMAYELGDGQNVVNVILVDIRAWDTFGEISVLVLAATGVASLIFVTGRGDRIVRSGDDPTTDQLRVIRRRNAAAVSPGGEPLEVGLARRDDDLEDPYLLAGRTMAPERRSIVFEVVTRLLFHTFMMVSLYLLIAGHNDPGGGFAGGLMAGLALTVRYLAGGRYELELATPINAGTMLGTGLALAALYAVTPVFFGGSVMQSYTFEAELPLFGAEKFVTALIFDIAVYLIVVGLILDILRSLGGRIDQRIEEDAVRRRRRTPGRGTRIRVTRQRKVSAGAPAGATAAASATSPTAIARIRTDGGSEHR</sequence>
<feature type="transmembrane region" description="Helical" evidence="11">
    <location>
        <begin position="327"/>
        <end position="347"/>
    </location>
</feature>
<feature type="transmembrane region" description="Helical" evidence="11">
    <location>
        <begin position="205"/>
        <end position="231"/>
    </location>
</feature>
<feature type="region of interest" description="Disordered" evidence="10">
    <location>
        <begin position="985"/>
        <end position="1036"/>
    </location>
</feature>
<dbReference type="GO" id="GO:0005886">
    <property type="term" value="C:plasma membrane"/>
    <property type="evidence" value="ECO:0007669"/>
    <property type="project" value="UniProtKB-SubCell"/>
</dbReference>
<evidence type="ECO:0000259" key="16">
    <source>
        <dbReference type="Pfam" id="PF20501"/>
    </source>
</evidence>
<evidence type="ECO:0000256" key="8">
    <source>
        <dbReference type="ARBA" id="ARBA00023136"/>
    </source>
</evidence>
<dbReference type="PRINTS" id="PR01434">
    <property type="entry name" value="NADHDHGNASE5"/>
</dbReference>
<dbReference type="Proteomes" id="UP000030466">
    <property type="component" value="Unassembled WGS sequence"/>
</dbReference>
<dbReference type="InterPro" id="IPR001516">
    <property type="entry name" value="Proton_antipo_N"/>
</dbReference>
<comment type="subcellular location">
    <subcellularLocation>
        <location evidence="1">Cell membrane</location>
        <topology evidence="1">Multi-pass membrane protein</topology>
    </subcellularLocation>
    <subcellularLocation>
        <location evidence="9">Membrane</location>
        <topology evidence="9">Multi-pass membrane protein</topology>
    </subcellularLocation>
</comment>
<dbReference type="Pfam" id="PF00662">
    <property type="entry name" value="Proton_antipo_N"/>
    <property type="match status" value="1"/>
</dbReference>
<feature type="transmembrane region" description="Helical" evidence="11">
    <location>
        <begin position="868"/>
        <end position="888"/>
    </location>
</feature>
<keyword evidence="6 11" id="KW-1133">Transmembrane helix</keyword>
<dbReference type="InterPro" id="IPR001750">
    <property type="entry name" value="ND/Mrp_TM"/>
</dbReference>